<comment type="caution">
    <text evidence="1">The sequence shown here is derived from an EMBL/GenBank/DDBJ whole genome shotgun (WGS) entry which is preliminary data.</text>
</comment>
<dbReference type="Proteomes" id="UP000216857">
    <property type="component" value="Unassembled WGS sequence"/>
</dbReference>
<gene>
    <name evidence="1" type="ORF">CAL26_23625</name>
</gene>
<proteinExistence type="predicted"/>
<dbReference type="AlphaFoldDB" id="A0A261R631"/>
<reference evidence="1" key="1">
    <citation type="submission" date="2017-05" db="EMBL/GenBank/DDBJ databases">
        <title>Complete and WGS of Bordetella genogroups.</title>
        <authorList>
            <person name="Spilker T."/>
            <person name="Lipuma J."/>
        </authorList>
    </citation>
    <scope>NUCLEOTIDE SEQUENCE</scope>
    <source>
        <strain evidence="1">AU21707</strain>
    </source>
</reference>
<evidence type="ECO:0000313" key="1">
    <source>
        <dbReference type="EMBL" id="OZI20488.1"/>
    </source>
</evidence>
<dbReference type="EMBL" id="NEVJ01000003">
    <property type="protein sequence ID" value="OZI20488.1"/>
    <property type="molecule type" value="Genomic_DNA"/>
</dbReference>
<keyword evidence="2" id="KW-1185">Reference proteome</keyword>
<accession>A0A261R631</accession>
<sequence>MQPQHDPRPLGAEDLEVIALAVGALPPGGRMTPELLEYTRTIVGHCASIGDGYMYGERSAGDDIRAAFSLA</sequence>
<organism evidence="1 2">
    <name type="scientific">Bordetella genomosp. 9</name>
    <dbReference type="NCBI Taxonomy" id="1416803"/>
    <lineage>
        <taxon>Bacteria</taxon>
        <taxon>Pseudomonadati</taxon>
        <taxon>Pseudomonadota</taxon>
        <taxon>Betaproteobacteria</taxon>
        <taxon>Burkholderiales</taxon>
        <taxon>Alcaligenaceae</taxon>
        <taxon>Bordetella</taxon>
    </lineage>
</organism>
<protein>
    <submittedName>
        <fullName evidence="1">Uncharacterized protein</fullName>
    </submittedName>
</protein>
<name>A0A261R631_9BORD</name>
<evidence type="ECO:0000313" key="2">
    <source>
        <dbReference type="Proteomes" id="UP000216857"/>
    </source>
</evidence>